<dbReference type="Gene3D" id="1.10.357.10">
    <property type="entry name" value="Tetracycline Repressor, domain 2"/>
    <property type="match status" value="1"/>
</dbReference>
<keyword evidence="1" id="KW-0805">Transcription regulation</keyword>
<evidence type="ECO:0000313" key="6">
    <source>
        <dbReference type="EMBL" id="MFC1431581.1"/>
    </source>
</evidence>
<name>A0ABV6X017_9ACTN</name>
<keyword evidence="3" id="KW-0804">Transcription</keyword>
<dbReference type="Pfam" id="PF00440">
    <property type="entry name" value="TetR_N"/>
    <property type="match status" value="1"/>
</dbReference>
<dbReference type="PANTHER" id="PTHR30055">
    <property type="entry name" value="HTH-TYPE TRANSCRIPTIONAL REGULATOR RUTR"/>
    <property type="match status" value="1"/>
</dbReference>
<gene>
    <name evidence="6" type="ORF">ACEZDB_13095</name>
</gene>
<reference evidence="6 7" key="1">
    <citation type="submission" date="2024-09" db="EMBL/GenBank/DDBJ databases">
        <authorList>
            <person name="Lee S.D."/>
        </authorList>
    </citation>
    <scope>NUCLEOTIDE SEQUENCE [LARGE SCALE GENOMIC DNA]</scope>
    <source>
        <strain evidence="6 7">N1-3</strain>
    </source>
</reference>
<dbReference type="InterPro" id="IPR050109">
    <property type="entry name" value="HTH-type_TetR-like_transc_reg"/>
</dbReference>
<sequence length="214" mass="22755">MEDLAPGRREQNKQRTRRALEDAAARLFAEQGFAATTVRDIAAAAGVGERTFFRYFPSKEDLVFQQVRDLVPGLMQGVRERPPGESPLAALRGAMLDWLDETGAPPTILVAGPQKGLGPRHEEAHALIGDLEDAVTGAFLDRLEAAGADRNDPAVLLRAAVQARAGVAVVRGMMLVLPGGDACKAHMPAVAPGPALSKAEIRQLLHDAFASLVP</sequence>
<organism evidence="6 7">
    <name type="scientific">Streptacidiphilus alkalitolerans</name>
    <dbReference type="NCBI Taxonomy" id="3342712"/>
    <lineage>
        <taxon>Bacteria</taxon>
        <taxon>Bacillati</taxon>
        <taxon>Actinomycetota</taxon>
        <taxon>Actinomycetes</taxon>
        <taxon>Kitasatosporales</taxon>
        <taxon>Streptomycetaceae</taxon>
        <taxon>Streptacidiphilus</taxon>
    </lineage>
</organism>
<dbReference type="Proteomes" id="UP001592530">
    <property type="component" value="Unassembled WGS sequence"/>
</dbReference>
<dbReference type="PROSITE" id="PS01081">
    <property type="entry name" value="HTH_TETR_1"/>
    <property type="match status" value="1"/>
</dbReference>
<evidence type="ECO:0000313" key="7">
    <source>
        <dbReference type="Proteomes" id="UP001592530"/>
    </source>
</evidence>
<evidence type="ECO:0000256" key="4">
    <source>
        <dbReference type="PROSITE-ProRule" id="PRU00335"/>
    </source>
</evidence>
<proteinExistence type="predicted"/>
<dbReference type="InterPro" id="IPR023772">
    <property type="entry name" value="DNA-bd_HTH_TetR-type_CS"/>
</dbReference>
<evidence type="ECO:0000259" key="5">
    <source>
        <dbReference type="PROSITE" id="PS50977"/>
    </source>
</evidence>
<evidence type="ECO:0000256" key="1">
    <source>
        <dbReference type="ARBA" id="ARBA00023015"/>
    </source>
</evidence>
<dbReference type="RefSeq" id="WP_380552367.1">
    <property type="nucleotide sequence ID" value="NZ_JBHEZY010000004.1"/>
</dbReference>
<dbReference type="PANTHER" id="PTHR30055:SF234">
    <property type="entry name" value="HTH-TYPE TRANSCRIPTIONAL REGULATOR BETI"/>
    <property type="match status" value="1"/>
</dbReference>
<feature type="domain" description="HTH tetR-type" evidence="5">
    <location>
        <begin position="14"/>
        <end position="74"/>
    </location>
</feature>
<dbReference type="EMBL" id="JBHEZY010000004">
    <property type="protein sequence ID" value="MFC1431581.1"/>
    <property type="molecule type" value="Genomic_DNA"/>
</dbReference>
<feature type="DNA-binding region" description="H-T-H motif" evidence="4">
    <location>
        <begin position="37"/>
        <end position="56"/>
    </location>
</feature>
<dbReference type="PROSITE" id="PS50977">
    <property type="entry name" value="HTH_TETR_2"/>
    <property type="match status" value="1"/>
</dbReference>
<dbReference type="SUPFAM" id="SSF46689">
    <property type="entry name" value="Homeodomain-like"/>
    <property type="match status" value="1"/>
</dbReference>
<accession>A0ABV6X017</accession>
<protein>
    <submittedName>
        <fullName evidence="6">TetR/AcrR family transcriptional regulator</fullName>
    </submittedName>
</protein>
<evidence type="ECO:0000256" key="2">
    <source>
        <dbReference type="ARBA" id="ARBA00023125"/>
    </source>
</evidence>
<keyword evidence="2 4" id="KW-0238">DNA-binding</keyword>
<evidence type="ECO:0000256" key="3">
    <source>
        <dbReference type="ARBA" id="ARBA00023163"/>
    </source>
</evidence>
<dbReference type="InterPro" id="IPR001647">
    <property type="entry name" value="HTH_TetR"/>
</dbReference>
<dbReference type="PRINTS" id="PR00455">
    <property type="entry name" value="HTHTETR"/>
</dbReference>
<comment type="caution">
    <text evidence="6">The sequence shown here is derived from an EMBL/GenBank/DDBJ whole genome shotgun (WGS) entry which is preliminary data.</text>
</comment>
<dbReference type="InterPro" id="IPR009057">
    <property type="entry name" value="Homeodomain-like_sf"/>
</dbReference>